<keyword evidence="3" id="KW-1185">Reference proteome</keyword>
<sequence length="377" mass="41195">MTEAIRHRLKCSGCGVELQSEDPSRAGYVPPGAGGGKGKDAKIVCKRCFRIRHYNEAVSVPMDDAQFLRILSGIGATRSTVLHIVDLFDFDGSVIPGLHRFVGDNPVVLAVNKADLLPKGVNQNRTVNWIRKLAKENGLKPAEVVLLSAKLNAGFDRLLEALRNHRNGRDIYVVGATNVGKSTLINRLISDYSDLDGELTVSPYPGTTLDVVSVPLEDGGAMIDTPGIVYPWRLTEMVGPATLRAVLPDKFVKPRVYQLDERQTLFFGALARFDFVKGEHQSFTCYVSNGIHVHRRKLDGADEFWEKHRGELLSPPNAGELASLPPLARHSLRIPPGAKMDVSISGLGWIQCSGLTGAMIDVYAPKGVKVVLRPSMI</sequence>
<dbReference type="PANTHER" id="PTHR46434:SF1">
    <property type="entry name" value="GENETIC INTERACTOR OF PROHIBITINS 3, MITOCHONDRIAL"/>
    <property type="match status" value="1"/>
</dbReference>
<dbReference type="PANTHER" id="PTHR46434">
    <property type="entry name" value="GENETIC INTERACTOR OF PROHIBITINS 3, MITOCHONDRIAL"/>
    <property type="match status" value="1"/>
</dbReference>
<comment type="caution">
    <text evidence="2">The sequence shown here is derived from an EMBL/GenBank/DDBJ whole genome shotgun (WGS) entry which is preliminary data.</text>
</comment>
<dbReference type="Pfam" id="PF01926">
    <property type="entry name" value="MMR_HSR1"/>
    <property type="match status" value="1"/>
</dbReference>
<organism evidence="2 3">
    <name type="scientific">Paenibacillus thermoaerophilus</name>
    <dbReference type="NCBI Taxonomy" id="1215385"/>
    <lineage>
        <taxon>Bacteria</taxon>
        <taxon>Bacillati</taxon>
        <taxon>Bacillota</taxon>
        <taxon>Bacilli</taxon>
        <taxon>Bacillales</taxon>
        <taxon>Paenibacillaceae</taxon>
        <taxon>Paenibacillus</taxon>
    </lineage>
</organism>
<proteinExistence type="predicted"/>
<dbReference type="Proteomes" id="UP001596528">
    <property type="component" value="Unassembled WGS sequence"/>
</dbReference>
<dbReference type="InterPro" id="IPR050896">
    <property type="entry name" value="Mito_lipid_metab_GTPase"/>
</dbReference>
<dbReference type="Pfam" id="PF21516">
    <property type="entry name" value="YqeH-like_C"/>
    <property type="match status" value="1"/>
</dbReference>
<dbReference type="InterPro" id="IPR006073">
    <property type="entry name" value="GTP-bd"/>
</dbReference>
<dbReference type="InterPro" id="IPR030378">
    <property type="entry name" value="G_CP_dom"/>
</dbReference>
<evidence type="ECO:0000259" key="1">
    <source>
        <dbReference type="PROSITE" id="PS51721"/>
    </source>
</evidence>
<evidence type="ECO:0000313" key="3">
    <source>
        <dbReference type="Proteomes" id="UP001596528"/>
    </source>
</evidence>
<reference evidence="3" key="1">
    <citation type="journal article" date="2019" name="Int. J. Syst. Evol. Microbiol.">
        <title>The Global Catalogue of Microorganisms (GCM) 10K type strain sequencing project: providing services to taxonomists for standard genome sequencing and annotation.</title>
        <authorList>
            <consortium name="The Broad Institute Genomics Platform"/>
            <consortium name="The Broad Institute Genome Sequencing Center for Infectious Disease"/>
            <person name="Wu L."/>
            <person name="Ma J."/>
        </authorList>
    </citation>
    <scope>NUCLEOTIDE SEQUENCE [LARGE SCALE GENOMIC DNA]</scope>
    <source>
        <strain evidence="3">JCM 18657</strain>
    </source>
</reference>
<feature type="domain" description="CP-type G" evidence="1">
    <location>
        <begin position="68"/>
        <end position="231"/>
    </location>
</feature>
<dbReference type="InterPro" id="IPR048422">
    <property type="entry name" value="NOA1/YqeH-like_C"/>
</dbReference>
<dbReference type="EMBL" id="JBHTGQ010000002">
    <property type="protein sequence ID" value="MFC7748540.1"/>
    <property type="molecule type" value="Genomic_DNA"/>
</dbReference>
<dbReference type="InterPro" id="IPR027417">
    <property type="entry name" value="P-loop_NTPase"/>
</dbReference>
<dbReference type="InterPro" id="IPR019988">
    <property type="entry name" value="GTP-bd_ribosome_bgen_YqeH"/>
</dbReference>
<dbReference type="NCBIfam" id="TIGR03597">
    <property type="entry name" value="GTPase_YqeH"/>
    <property type="match status" value="1"/>
</dbReference>
<dbReference type="RefSeq" id="WP_138787603.1">
    <property type="nucleotide sequence ID" value="NZ_JBHTGQ010000002.1"/>
</dbReference>
<dbReference type="Gene3D" id="3.40.50.300">
    <property type="entry name" value="P-loop containing nucleotide triphosphate hydrolases"/>
    <property type="match status" value="1"/>
</dbReference>
<gene>
    <name evidence="2" type="primary">yqeH</name>
    <name evidence="2" type="ORF">ACFQWB_01095</name>
</gene>
<evidence type="ECO:0000313" key="2">
    <source>
        <dbReference type="EMBL" id="MFC7748540.1"/>
    </source>
</evidence>
<dbReference type="CDD" id="cd01855">
    <property type="entry name" value="YqeH"/>
    <property type="match status" value="1"/>
</dbReference>
<name>A0ABW2V0Q3_9BACL</name>
<accession>A0ABW2V0Q3</accession>
<protein>
    <submittedName>
        <fullName evidence="2">Ribosome biogenesis GTPase YqeH</fullName>
    </submittedName>
</protein>
<dbReference type="PROSITE" id="PS51721">
    <property type="entry name" value="G_CP"/>
    <property type="match status" value="1"/>
</dbReference>
<dbReference type="SUPFAM" id="SSF52540">
    <property type="entry name" value="P-loop containing nucleoside triphosphate hydrolases"/>
    <property type="match status" value="1"/>
</dbReference>